<evidence type="ECO:0000256" key="6">
    <source>
        <dbReference type="ARBA" id="ARBA00022643"/>
    </source>
</evidence>
<sequence>MGLMNCKMKVAIVYTSITGNTKELAKEIYRICKRNSLDIDLYKMDEFHEAYLYHYHVLAIGTYTWGNGEIPKEMKKLYHALEALNRKELITAIFGTGDSFYPNYCGAVDLFRDMLYVQTSLAATLKVELLLQKQDDDRCERFVESIVRQAKKSSLAPV</sequence>
<dbReference type="SUPFAM" id="SSF52218">
    <property type="entry name" value="Flavoproteins"/>
    <property type="match status" value="1"/>
</dbReference>
<comment type="cofactor">
    <cofactor evidence="1">
        <name>FMN</name>
        <dbReference type="ChEBI" id="CHEBI:58210"/>
    </cofactor>
</comment>
<reference evidence="9 10" key="1">
    <citation type="submission" date="2021-03" db="EMBL/GenBank/DDBJ databases">
        <title>Genomic Encyclopedia of Type Strains, Phase IV (KMG-IV): sequencing the most valuable type-strain genomes for metagenomic binning, comparative biology and taxonomic classification.</title>
        <authorList>
            <person name="Goeker M."/>
        </authorList>
    </citation>
    <scope>NUCLEOTIDE SEQUENCE [LARGE SCALE GENOMIC DNA]</scope>
    <source>
        <strain evidence="9 10">DSM 26675</strain>
    </source>
</reference>
<dbReference type="RefSeq" id="WP_245349934.1">
    <property type="nucleotide sequence ID" value="NZ_JAGIKZ010000001.1"/>
</dbReference>
<feature type="domain" description="Flavodoxin-like" evidence="8">
    <location>
        <begin position="10"/>
        <end position="147"/>
    </location>
</feature>
<dbReference type="Proteomes" id="UP001519293">
    <property type="component" value="Unassembled WGS sequence"/>
</dbReference>
<evidence type="ECO:0000256" key="5">
    <source>
        <dbReference type="ARBA" id="ARBA00022630"/>
    </source>
</evidence>
<proteinExistence type="inferred from homology"/>
<comment type="similarity">
    <text evidence="3">Belongs to the flavodoxin family.</text>
</comment>
<dbReference type="InterPro" id="IPR050619">
    <property type="entry name" value="Flavodoxin"/>
</dbReference>
<keyword evidence="6" id="KW-0288">FMN</keyword>
<keyword evidence="10" id="KW-1185">Reference proteome</keyword>
<dbReference type="PROSITE" id="PS00201">
    <property type="entry name" value="FLAVODOXIN"/>
    <property type="match status" value="1"/>
</dbReference>
<dbReference type="InterPro" id="IPR029039">
    <property type="entry name" value="Flavoprotein-like_sf"/>
</dbReference>
<organism evidence="9 10">
    <name type="scientific">Cytobacillus eiseniae</name>
    <dbReference type="NCBI Taxonomy" id="762947"/>
    <lineage>
        <taxon>Bacteria</taxon>
        <taxon>Bacillati</taxon>
        <taxon>Bacillota</taxon>
        <taxon>Bacilli</taxon>
        <taxon>Bacillales</taxon>
        <taxon>Bacillaceae</taxon>
        <taxon>Cytobacillus</taxon>
    </lineage>
</organism>
<dbReference type="PANTHER" id="PTHR42809:SF1">
    <property type="entry name" value="FLAVODOXIN 1"/>
    <property type="match status" value="1"/>
</dbReference>
<evidence type="ECO:0000256" key="4">
    <source>
        <dbReference type="ARBA" id="ARBA00022448"/>
    </source>
</evidence>
<keyword evidence="5" id="KW-0285">Flavoprotein</keyword>
<dbReference type="PANTHER" id="PTHR42809">
    <property type="entry name" value="FLAVODOXIN 2"/>
    <property type="match status" value="1"/>
</dbReference>
<protein>
    <submittedName>
        <fullName evidence="9">Flavodoxin I</fullName>
    </submittedName>
</protein>
<evidence type="ECO:0000256" key="3">
    <source>
        <dbReference type="ARBA" id="ARBA00005267"/>
    </source>
</evidence>
<keyword evidence="4" id="KW-0813">Transport</keyword>
<gene>
    <name evidence="9" type="ORF">J2Z40_000383</name>
</gene>
<keyword evidence="7" id="KW-0249">Electron transport</keyword>
<comment type="function">
    <text evidence="2">Low-potential electron donor to a number of redox enzymes.</text>
</comment>
<dbReference type="PROSITE" id="PS50902">
    <property type="entry name" value="FLAVODOXIN_LIKE"/>
    <property type="match status" value="1"/>
</dbReference>
<evidence type="ECO:0000256" key="7">
    <source>
        <dbReference type="ARBA" id="ARBA00022982"/>
    </source>
</evidence>
<evidence type="ECO:0000313" key="9">
    <source>
        <dbReference type="EMBL" id="MBP2239830.1"/>
    </source>
</evidence>
<evidence type="ECO:0000256" key="2">
    <source>
        <dbReference type="ARBA" id="ARBA00003297"/>
    </source>
</evidence>
<evidence type="ECO:0000256" key="1">
    <source>
        <dbReference type="ARBA" id="ARBA00001917"/>
    </source>
</evidence>
<name>A0ABS4RAB8_9BACI</name>
<evidence type="ECO:0000259" key="8">
    <source>
        <dbReference type="PROSITE" id="PS50902"/>
    </source>
</evidence>
<comment type="caution">
    <text evidence="9">The sequence shown here is derived from an EMBL/GenBank/DDBJ whole genome shotgun (WGS) entry which is preliminary data.</text>
</comment>
<dbReference type="InterPro" id="IPR008254">
    <property type="entry name" value="Flavodoxin/NO_synth"/>
</dbReference>
<accession>A0ABS4RAB8</accession>
<evidence type="ECO:0000313" key="10">
    <source>
        <dbReference type="Proteomes" id="UP001519293"/>
    </source>
</evidence>
<dbReference type="InterPro" id="IPR001226">
    <property type="entry name" value="Flavodoxin_CS"/>
</dbReference>
<dbReference type="Gene3D" id="3.40.50.360">
    <property type="match status" value="1"/>
</dbReference>
<dbReference type="EMBL" id="JAGIKZ010000001">
    <property type="protein sequence ID" value="MBP2239830.1"/>
    <property type="molecule type" value="Genomic_DNA"/>
</dbReference>
<dbReference type="Pfam" id="PF00258">
    <property type="entry name" value="Flavodoxin_1"/>
    <property type="match status" value="1"/>
</dbReference>